<name>A0A6L2LDF8_TANCI</name>
<evidence type="ECO:0000313" key="2">
    <source>
        <dbReference type="EMBL" id="GEU59738.1"/>
    </source>
</evidence>
<comment type="caution">
    <text evidence="2">The sequence shown here is derived from an EMBL/GenBank/DDBJ whole genome shotgun (WGS) entry which is preliminary data.</text>
</comment>
<sequence length="210" mass="23885">MATRLNFKILFRTLLVVEASANPVQITKGIKSTTKATDVEYNDFIKLNCVLTQLYGGSALTLQSGPVSGVVFVQWWCWNEHGSTERIYQVKSKVTNKSLRTLTRVPLSIAWCLGKRLQQMGKRIDIDGGNSQVTSGIPLEFHKGKPSHDITTCSSWFGQRQRIIDGHGLSISRLLLSNRLLLLVVRLFPVKYRLKHNLILNVWFYRLDKI</sequence>
<keyword evidence="1" id="KW-0732">Signal</keyword>
<organism evidence="2">
    <name type="scientific">Tanacetum cinerariifolium</name>
    <name type="common">Dalmatian daisy</name>
    <name type="synonym">Chrysanthemum cinerariifolium</name>
    <dbReference type="NCBI Taxonomy" id="118510"/>
    <lineage>
        <taxon>Eukaryota</taxon>
        <taxon>Viridiplantae</taxon>
        <taxon>Streptophyta</taxon>
        <taxon>Embryophyta</taxon>
        <taxon>Tracheophyta</taxon>
        <taxon>Spermatophyta</taxon>
        <taxon>Magnoliopsida</taxon>
        <taxon>eudicotyledons</taxon>
        <taxon>Gunneridae</taxon>
        <taxon>Pentapetalae</taxon>
        <taxon>asterids</taxon>
        <taxon>campanulids</taxon>
        <taxon>Asterales</taxon>
        <taxon>Asteraceae</taxon>
        <taxon>Asteroideae</taxon>
        <taxon>Anthemideae</taxon>
        <taxon>Anthemidinae</taxon>
        <taxon>Tanacetum</taxon>
    </lineage>
</organism>
<gene>
    <name evidence="2" type="ORF">Tci_031716</name>
</gene>
<accession>A0A6L2LDF8</accession>
<dbReference type="AlphaFoldDB" id="A0A6L2LDF8"/>
<feature type="chain" id="PRO_5026767089" evidence="1">
    <location>
        <begin position="22"/>
        <end position="210"/>
    </location>
</feature>
<feature type="signal peptide" evidence="1">
    <location>
        <begin position="1"/>
        <end position="21"/>
    </location>
</feature>
<reference evidence="2" key="1">
    <citation type="journal article" date="2019" name="Sci. Rep.">
        <title>Draft genome of Tanacetum cinerariifolium, the natural source of mosquito coil.</title>
        <authorList>
            <person name="Yamashiro T."/>
            <person name="Shiraishi A."/>
            <person name="Satake H."/>
            <person name="Nakayama K."/>
        </authorList>
    </citation>
    <scope>NUCLEOTIDE SEQUENCE</scope>
</reference>
<protein>
    <submittedName>
        <fullName evidence="2">Uncharacterized protein</fullName>
    </submittedName>
</protein>
<evidence type="ECO:0000256" key="1">
    <source>
        <dbReference type="SAM" id="SignalP"/>
    </source>
</evidence>
<dbReference type="EMBL" id="BKCJ010004221">
    <property type="protein sequence ID" value="GEU59738.1"/>
    <property type="molecule type" value="Genomic_DNA"/>
</dbReference>
<proteinExistence type="predicted"/>